<dbReference type="EMBL" id="QGNW01000001">
    <property type="protein sequence ID" value="RVX23553.1"/>
    <property type="molecule type" value="Genomic_DNA"/>
</dbReference>
<comment type="caution">
    <text evidence="8">The sequence shown here is derived from an EMBL/GenBank/DDBJ whole genome shotgun (WGS) entry which is preliminary data.</text>
</comment>
<keyword evidence="6" id="KW-0472">Membrane</keyword>
<evidence type="ECO:0000256" key="1">
    <source>
        <dbReference type="ARBA" id="ARBA00004434"/>
    </source>
</evidence>
<dbReference type="GO" id="GO:0043022">
    <property type="term" value="F:ribosome binding"/>
    <property type="evidence" value="ECO:0007669"/>
    <property type="project" value="InterPro"/>
</dbReference>
<evidence type="ECO:0000256" key="5">
    <source>
        <dbReference type="ARBA" id="ARBA00023128"/>
    </source>
</evidence>
<sequence length="634" mass="72270">MCNSSIHDNSVHQLWIKNDDRMIQAEGVESLSEAELHQACRDRGLLGLLSVEEMRQQLIFYDASEDQLAHLSWVLMWFEFISSLRIILDKSEIIPVGRVENLKVLTLELGCKVGKLLSVYLGLPLGAPHKSVAVWDGMEERLWRRLTLWKRQYISKGERLTLIRSTLSNMPIYYMSILRMPRSVRLRLEQIQRDLLWGGGALERKIHLVKRLVVCSDKKNEALWYQVISRKFGVEEGGWYTREGRKGFGVGLWKEIRKEGSQLSNYIGFSVGNGSRIRFWLDPWCGGEALCNSFPSLFALVVSKEEWDSSVEERSWSPHFFRAFNDWEVVLVEQLLLTIQGIRVSADLENRVMENGFFTVESLYSAKEPGSTVRFPRKIIWSPCVPSRVGFGLGLQSLGQDSGLSHSESSWFKHVNSPGKIDHVNIDCFGRKKCLHKCNNFGGPWSIMLLDWNLVCRSTRYPRIVGIGGTLLDHHGTLVRAFSWNVGVDLAIEAEILTLLQGHNPMIKASAKLCRRGALSQVPFFKLLDYLVLAIVDVINHPRLRDWLDLSLNHAVPSSLLILSRAFTVSGKVKPEEAVQATLSSLPDEVVDTVGVTTLPSEDSVSERRRKLEFLEMQEELIKVRYDYVLLIDF</sequence>
<evidence type="ECO:0000256" key="6">
    <source>
        <dbReference type="ARBA" id="ARBA00023136"/>
    </source>
</evidence>
<dbReference type="AlphaFoldDB" id="A0A438KQS7"/>
<name>A0A438KQS7_VITVI</name>
<proteinExistence type="predicted"/>
<gene>
    <name evidence="8" type="primary">VvCHDp000001_951</name>
    <name evidence="8" type="ORF">CK203_000175</name>
</gene>
<keyword evidence="5" id="KW-0496">Mitochondrion</keyword>
<evidence type="ECO:0000259" key="7">
    <source>
        <dbReference type="Pfam" id="PF07766"/>
    </source>
</evidence>
<dbReference type="InterPro" id="IPR033122">
    <property type="entry name" value="LETM1-like_RBD"/>
</dbReference>
<feature type="domain" description="Letm1 RBD" evidence="7">
    <location>
        <begin position="14"/>
        <end position="58"/>
    </location>
</feature>
<dbReference type="Pfam" id="PF07766">
    <property type="entry name" value="LETM1_RBD"/>
    <property type="match status" value="1"/>
</dbReference>
<protein>
    <submittedName>
        <fullName evidence="8">Putative ribonuclease H protein</fullName>
    </submittedName>
</protein>
<keyword evidence="4" id="KW-1133">Transmembrane helix</keyword>
<comment type="subcellular location">
    <subcellularLocation>
        <location evidence="1">Mitochondrion inner membrane</location>
        <topology evidence="1">Single-pass membrane protein</topology>
    </subcellularLocation>
</comment>
<keyword evidence="2" id="KW-0812">Transmembrane</keyword>
<evidence type="ECO:0000256" key="2">
    <source>
        <dbReference type="ARBA" id="ARBA00022692"/>
    </source>
</evidence>
<organism evidence="8 9">
    <name type="scientific">Vitis vinifera</name>
    <name type="common">Grape</name>
    <dbReference type="NCBI Taxonomy" id="29760"/>
    <lineage>
        <taxon>Eukaryota</taxon>
        <taxon>Viridiplantae</taxon>
        <taxon>Streptophyta</taxon>
        <taxon>Embryophyta</taxon>
        <taxon>Tracheophyta</taxon>
        <taxon>Spermatophyta</taxon>
        <taxon>Magnoliopsida</taxon>
        <taxon>eudicotyledons</taxon>
        <taxon>Gunneridae</taxon>
        <taxon>Pentapetalae</taxon>
        <taxon>rosids</taxon>
        <taxon>Vitales</taxon>
        <taxon>Vitaceae</taxon>
        <taxon>Viteae</taxon>
        <taxon>Vitis</taxon>
    </lineage>
</organism>
<evidence type="ECO:0000313" key="8">
    <source>
        <dbReference type="EMBL" id="RVX23553.1"/>
    </source>
</evidence>
<dbReference type="InterPro" id="IPR044202">
    <property type="entry name" value="LETM1/MDM38-like"/>
</dbReference>
<evidence type="ECO:0000256" key="4">
    <source>
        <dbReference type="ARBA" id="ARBA00022989"/>
    </source>
</evidence>
<dbReference type="GO" id="GO:0005743">
    <property type="term" value="C:mitochondrial inner membrane"/>
    <property type="evidence" value="ECO:0007669"/>
    <property type="project" value="UniProtKB-SubCell"/>
</dbReference>
<dbReference type="PANTHER" id="PTHR14009">
    <property type="entry name" value="LEUCINE ZIPPER-EF-HAND CONTAINING TRANSMEMBRANE PROTEIN"/>
    <property type="match status" value="1"/>
</dbReference>
<reference evidence="8 9" key="1">
    <citation type="journal article" date="2018" name="PLoS Genet.">
        <title>Population sequencing reveals clonal diversity and ancestral inbreeding in the grapevine cultivar Chardonnay.</title>
        <authorList>
            <person name="Roach M.J."/>
            <person name="Johnson D.L."/>
            <person name="Bohlmann J."/>
            <person name="van Vuuren H.J."/>
            <person name="Jones S.J."/>
            <person name="Pretorius I.S."/>
            <person name="Schmidt S.A."/>
            <person name="Borneman A.R."/>
        </authorList>
    </citation>
    <scope>NUCLEOTIDE SEQUENCE [LARGE SCALE GENOMIC DNA]</scope>
    <source>
        <strain evidence="9">cv. Chardonnay</strain>
        <tissue evidence="8">Leaf</tissue>
    </source>
</reference>
<accession>A0A438KQS7</accession>
<dbReference type="PANTHER" id="PTHR14009:SF1">
    <property type="entry name" value="MITOCHONDRIAL PROTON_CALCIUM EXCHANGER PROTEIN"/>
    <property type="match status" value="1"/>
</dbReference>
<evidence type="ECO:0000256" key="3">
    <source>
        <dbReference type="ARBA" id="ARBA00022792"/>
    </source>
</evidence>
<dbReference type="Proteomes" id="UP000288805">
    <property type="component" value="Unassembled WGS sequence"/>
</dbReference>
<evidence type="ECO:0000313" key="9">
    <source>
        <dbReference type="Proteomes" id="UP000288805"/>
    </source>
</evidence>
<keyword evidence="3" id="KW-0999">Mitochondrion inner membrane</keyword>